<dbReference type="EMBL" id="VIBQ01000014">
    <property type="protein sequence ID" value="KAB8349578.1"/>
    <property type="molecule type" value="Genomic_DNA"/>
</dbReference>
<dbReference type="GO" id="GO:0034975">
    <property type="term" value="P:protein folding in endoplasmic reticulum"/>
    <property type="evidence" value="ECO:0007669"/>
    <property type="project" value="TreeGrafter"/>
</dbReference>
<comment type="subcellular location">
    <subcellularLocation>
        <location evidence="1">Endomembrane system</location>
    </subcellularLocation>
</comment>
<dbReference type="PROSITE" id="PS51469">
    <property type="entry name" value="SUN"/>
    <property type="match status" value="1"/>
</dbReference>
<gene>
    <name evidence="7" type="ORF">FH972_023602</name>
</gene>
<reference evidence="7 8" key="1">
    <citation type="submission" date="2019-06" db="EMBL/GenBank/DDBJ databases">
        <title>A chromosomal-level reference genome of Carpinus fangiana (Coryloideae, Betulaceae).</title>
        <authorList>
            <person name="Yang X."/>
            <person name="Wang Z."/>
            <person name="Zhang L."/>
            <person name="Hao G."/>
            <person name="Liu J."/>
            <person name="Yang Y."/>
        </authorList>
    </citation>
    <scope>NUCLEOTIDE SEQUENCE [LARGE SCALE GENOMIC DNA]</scope>
    <source>
        <strain evidence="7">Cfa_2016G</strain>
        <tissue evidence="7">Leaf</tissue>
    </source>
</reference>
<evidence type="ECO:0000259" key="6">
    <source>
        <dbReference type="PROSITE" id="PS51469"/>
    </source>
</evidence>
<dbReference type="OrthoDB" id="266334at2759"/>
<evidence type="ECO:0000256" key="4">
    <source>
        <dbReference type="ARBA" id="ARBA00023136"/>
    </source>
</evidence>
<keyword evidence="3" id="KW-1133">Transmembrane helix</keyword>
<dbReference type="GO" id="GO:0016020">
    <property type="term" value="C:membrane"/>
    <property type="evidence" value="ECO:0007669"/>
    <property type="project" value="InterPro"/>
</dbReference>
<dbReference type="FunFam" id="2.60.120.260:FF:000082">
    <property type="entry name" value="Sad1/UNC domain protein"/>
    <property type="match status" value="1"/>
</dbReference>
<feature type="compositionally biased region" description="Basic and acidic residues" evidence="5">
    <location>
        <begin position="123"/>
        <end position="132"/>
    </location>
</feature>
<feature type="compositionally biased region" description="Basic and acidic residues" evidence="5">
    <location>
        <begin position="699"/>
        <end position="714"/>
    </location>
</feature>
<dbReference type="Gene3D" id="2.60.120.260">
    <property type="entry name" value="Galactose-binding domain-like"/>
    <property type="match status" value="1"/>
</dbReference>
<dbReference type="GO" id="GO:0005737">
    <property type="term" value="C:cytoplasm"/>
    <property type="evidence" value="ECO:0007669"/>
    <property type="project" value="TreeGrafter"/>
</dbReference>
<evidence type="ECO:0000313" key="8">
    <source>
        <dbReference type="Proteomes" id="UP000327013"/>
    </source>
</evidence>
<evidence type="ECO:0000256" key="5">
    <source>
        <dbReference type="SAM" id="MobiDB-lite"/>
    </source>
</evidence>
<dbReference type="InterPro" id="IPR045120">
    <property type="entry name" value="Suco/Slp1-like"/>
</dbReference>
<keyword evidence="4" id="KW-0472">Membrane</keyword>
<keyword evidence="2" id="KW-0812">Transmembrane</keyword>
<dbReference type="SUPFAM" id="SSF49785">
    <property type="entry name" value="Galactose-binding domain-like"/>
    <property type="match status" value="1"/>
</dbReference>
<feature type="region of interest" description="Disordered" evidence="5">
    <location>
        <begin position="653"/>
        <end position="765"/>
    </location>
</feature>
<feature type="domain" description="SUN" evidence="6">
    <location>
        <begin position="181"/>
        <end position="343"/>
    </location>
</feature>
<dbReference type="InterPro" id="IPR008979">
    <property type="entry name" value="Galactose-bd-like_sf"/>
</dbReference>
<protein>
    <recommendedName>
        <fullName evidence="6">SUN domain-containing protein</fullName>
    </recommendedName>
</protein>
<dbReference type="PANTHER" id="PTHR12953">
    <property type="entry name" value="MEMBRANE PROTEIN CH1 RELATED"/>
    <property type="match status" value="1"/>
</dbReference>
<keyword evidence="8" id="KW-1185">Reference proteome</keyword>
<feature type="region of interest" description="Disordered" evidence="5">
    <location>
        <begin position="592"/>
        <end position="639"/>
    </location>
</feature>
<dbReference type="GO" id="GO:0012505">
    <property type="term" value="C:endomembrane system"/>
    <property type="evidence" value="ECO:0007669"/>
    <property type="project" value="UniProtKB-SubCell"/>
</dbReference>
<feature type="compositionally biased region" description="Polar residues" evidence="5">
    <location>
        <begin position="163"/>
        <end position="175"/>
    </location>
</feature>
<dbReference type="PANTHER" id="PTHR12953:SF0">
    <property type="entry name" value="SUN DOMAIN-CONTAINING OSSIFICATION FACTOR"/>
    <property type="match status" value="1"/>
</dbReference>
<comment type="caution">
    <text evidence="7">The sequence shown here is derived from an EMBL/GenBank/DDBJ whole genome shotgun (WGS) entry which is preliminary data.</text>
</comment>
<dbReference type="Pfam" id="PF07738">
    <property type="entry name" value="Sad1_UNC"/>
    <property type="match status" value="1"/>
</dbReference>
<evidence type="ECO:0000256" key="2">
    <source>
        <dbReference type="ARBA" id="ARBA00022692"/>
    </source>
</evidence>
<name>A0A5N6KW55_9ROSI</name>
<organism evidence="7 8">
    <name type="scientific">Carpinus fangiana</name>
    <dbReference type="NCBI Taxonomy" id="176857"/>
    <lineage>
        <taxon>Eukaryota</taxon>
        <taxon>Viridiplantae</taxon>
        <taxon>Streptophyta</taxon>
        <taxon>Embryophyta</taxon>
        <taxon>Tracheophyta</taxon>
        <taxon>Spermatophyta</taxon>
        <taxon>Magnoliopsida</taxon>
        <taxon>eudicotyledons</taxon>
        <taxon>Gunneridae</taxon>
        <taxon>Pentapetalae</taxon>
        <taxon>rosids</taxon>
        <taxon>fabids</taxon>
        <taxon>Fagales</taxon>
        <taxon>Betulaceae</taxon>
        <taxon>Carpinus</taxon>
    </lineage>
</organism>
<dbReference type="InterPro" id="IPR012919">
    <property type="entry name" value="SUN_dom"/>
</dbReference>
<dbReference type="Proteomes" id="UP000327013">
    <property type="component" value="Unassembled WGS sequence"/>
</dbReference>
<sequence length="765" mass="83040">MDNGSRGQMTWNGASIAGVAAFLAVGDECQAITSSDNASEISRITAHPDSPPTDVAIGDSKSTNTVATPATPEPLVLAGVHPTQASETEEEESLLDNAKFLSFEDWKKQNIAEKGLPDNLGQGKDHSSEGRERRRPGINNALEGLGEDAEIEIDFGFGHREPTTQPGQPARTTPDSVAADGATQVPKKRNKDAGKTCKERTNYASFDCAANILKTNPKCKSSSSVLVENKDSYMLNECSQDNKFLIVELCDGVLIDTLVLANFEFFSSMFRHFKISVSDRYPVKPDKWIDLGTFEARNSRDIQPFLIENPQIFARYLRVEFLTHYGSEYYCPLSLIRVHGITMFEQYRMSVSGDTDDHDGEEEVHVPPSTLPVPTPLPVAAIKNIAHEDYVLAGSPSLKISNESVSPTSSVCAAGSLMAIPTPASLATCDPVPVTSAPTPSEIPSTAIGDASGAATGATVEKYIESQSLILREAFSKVEKRNVATTSRFLEVLNSTVLAELSRVKTEYEQIWQSTVLELASQRDEGRRERDLLGERVRLLADEMIAQKRLMAAQAILLLLCLGIVVFAKFGTAGVDSSLVQGMQELVMMRSRRTAPGQDHKRKGHQAFPSVGRRWPWESPWASPPRSRDITRPQTAVGHNHANSMELERGLLESGSPLESSSPEPGSPILALENSGSESDEMARNHAPHIRSSSETEINDDRVDGQELSHDDVTTTKGNGAAVGLGLKYIPRPDHDDTRLVGTRSAPTTPRATGAKVDLGASVEP</sequence>
<evidence type="ECO:0000256" key="3">
    <source>
        <dbReference type="ARBA" id="ARBA00022989"/>
    </source>
</evidence>
<accession>A0A5N6KW55</accession>
<evidence type="ECO:0000256" key="1">
    <source>
        <dbReference type="ARBA" id="ARBA00004308"/>
    </source>
</evidence>
<feature type="region of interest" description="Disordered" evidence="5">
    <location>
        <begin position="157"/>
        <end position="194"/>
    </location>
</feature>
<feature type="compositionally biased region" description="Low complexity" evidence="5">
    <location>
        <begin position="653"/>
        <end position="668"/>
    </location>
</feature>
<evidence type="ECO:0000313" key="7">
    <source>
        <dbReference type="EMBL" id="KAB8349578.1"/>
    </source>
</evidence>
<proteinExistence type="predicted"/>
<dbReference type="AlphaFoldDB" id="A0A5N6KW55"/>
<feature type="region of interest" description="Disordered" evidence="5">
    <location>
        <begin position="113"/>
        <end position="145"/>
    </location>
</feature>